<gene>
    <name evidence="6" type="ORF">HNQ99_002502</name>
</gene>
<sequence>MASPNGDGIIRNPDQLFIGGQWTRPSTTAMLDVIAPATETVFLSVAEAMEADVDRAVAAARDAFDNGPWPRLTHAERAGYLRALSAKLSERADDIAQAWPSEMGVTLPVAQGTAAFLPSIYEFYANLADTFPFYERHAAQDGGVGLLVREPVGVVGMIIPWNAAPFLLSYKLAPALLAGCTVVIKPSPEAPVAAYVLAEIAEAIGLPPGVVNVVTADRHASEALVRNPGVDKISFTGSSVVGRRIASICGERLARYTLELGGKSPALLLDDYDVETAAERISQSTRVMTGQVCAALTRVIVEESRHDDFVEALSASFQKIRVGDPYDPQTDMGPLAMARQRDRVEDYIAKGKEEGAQLATGGGRPPHLNRGFYIEPTVFGRVDNRSTIAREEIFGPVICVIPARGEEEMIRIANDSVFGLNASVFTNDSARAYAISRKLLSGGVGHNGFRADPSIGFGGFKQSGIGREGGVDGLLPYLESKTVLLDDDPGPLDKM</sequence>
<feature type="active site" evidence="3">
    <location>
        <position position="259"/>
    </location>
</feature>
<evidence type="ECO:0000256" key="3">
    <source>
        <dbReference type="PROSITE-ProRule" id="PRU10007"/>
    </source>
</evidence>
<dbReference type="Gene3D" id="3.40.309.10">
    <property type="entry name" value="Aldehyde Dehydrogenase, Chain A, domain 2"/>
    <property type="match status" value="1"/>
</dbReference>
<dbReference type="AlphaFoldDB" id="A0A840HX77"/>
<evidence type="ECO:0000259" key="5">
    <source>
        <dbReference type="Pfam" id="PF00171"/>
    </source>
</evidence>
<comment type="caution">
    <text evidence="6">The sequence shown here is derived from an EMBL/GenBank/DDBJ whole genome shotgun (WGS) entry which is preliminary data.</text>
</comment>
<dbReference type="PROSITE" id="PS00687">
    <property type="entry name" value="ALDEHYDE_DEHYDR_GLU"/>
    <property type="match status" value="1"/>
</dbReference>
<evidence type="ECO:0000313" key="7">
    <source>
        <dbReference type="Proteomes" id="UP000575068"/>
    </source>
</evidence>
<evidence type="ECO:0000256" key="4">
    <source>
        <dbReference type="RuleBase" id="RU003345"/>
    </source>
</evidence>
<dbReference type="Gene3D" id="3.40.605.10">
    <property type="entry name" value="Aldehyde Dehydrogenase, Chain A, domain 1"/>
    <property type="match status" value="1"/>
</dbReference>
<dbReference type="InterPro" id="IPR016162">
    <property type="entry name" value="Ald_DH_N"/>
</dbReference>
<evidence type="ECO:0000313" key="6">
    <source>
        <dbReference type="EMBL" id="MBB4642180.1"/>
    </source>
</evidence>
<organism evidence="6 7">
    <name type="scientific">Rhizorhapis suberifaciens</name>
    <name type="common">corky root of lettuce</name>
    <dbReference type="NCBI Taxonomy" id="13656"/>
    <lineage>
        <taxon>Bacteria</taxon>
        <taxon>Pseudomonadati</taxon>
        <taxon>Pseudomonadota</taxon>
        <taxon>Alphaproteobacteria</taxon>
        <taxon>Sphingomonadales</taxon>
        <taxon>Sphingomonadaceae</taxon>
        <taxon>Rhizorhapis</taxon>
    </lineage>
</organism>
<dbReference type="InterPro" id="IPR016161">
    <property type="entry name" value="Ald_DH/histidinol_DH"/>
</dbReference>
<comment type="similarity">
    <text evidence="1 4">Belongs to the aldehyde dehydrogenase family.</text>
</comment>
<dbReference type="EC" id="1.2.1.8" evidence="6"/>
<dbReference type="PANTHER" id="PTHR42804">
    <property type="entry name" value="ALDEHYDE DEHYDROGENASE"/>
    <property type="match status" value="1"/>
</dbReference>
<dbReference type="FunFam" id="3.40.605.10:FF:000007">
    <property type="entry name" value="NAD/NADP-dependent betaine aldehyde dehydrogenase"/>
    <property type="match status" value="1"/>
</dbReference>
<dbReference type="GO" id="GO:0008802">
    <property type="term" value="F:betaine-aldehyde dehydrogenase (NAD+) activity"/>
    <property type="evidence" value="ECO:0007669"/>
    <property type="project" value="UniProtKB-EC"/>
</dbReference>
<evidence type="ECO:0000256" key="2">
    <source>
        <dbReference type="ARBA" id="ARBA00023002"/>
    </source>
</evidence>
<feature type="domain" description="Aldehyde dehydrogenase" evidence="5">
    <location>
        <begin position="22"/>
        <end position="483"/>
    </location>
</feature>
<dbReference type="SUPFAM" id="SSF53720">
    <property type="entry name" value="ALDH-like"/>
    <property type="match status" value="1"/>
</dbReference>
<keyword evidence="2 4" id="KW-0560">Oxidoreductase</keyword>
<dbReference type="InterPro" id="IPR015590">
    <property type="entry name" value="Aldehyde_DH_dom"/>
</dbReference>
<reference evidence="6 7" key="1">
    <citation type="submission" date="2020-08" db="EMBL/GenBank/DDBJ databases">
        <title>Genomic Encyclopedia of Type Strains, Phase IV (KMG-IV): sequencing the most valuable type-strain genomes for metagenomic binning, comparative biology and taxonomic classification.</title>
        <authorList>
            <person name="Goeker M."/>
        </authorList>
    </citation>
    <scope>NUCLEOTIDE SEQUENCE [LARGE SCALE GENOMIC DNA]</scope>
    <source>
        <strain evidence="6 7">DSM 7465</strain>
    </source>
</reference>
<protein>
    <submittedName>
        <fullName evidence="6">Betaine-aldehyde dehydrogenase</fullName>
        <ecNumber evidence="6">1.2.1.8</ecNumber>
    </submittedName>
</protein>
<dbReference type="InterPro" id="IPR029510">
    <property type="entry name" value="Ald_DH_CS_GLU"/>
</dbReference>
<accession>A0A840HX77</accession>
<dbReference type="RefSeq" id="WP_184475951.1">
    <property type="nucleotide sequence ID" value="NZ_JACHOV010000009.1"/>
</dbReference>
<dbReference type="PANTHER" id="PTHR42804:SF1">
    <property type="entry name" value="ALDEHYDE DEHYDROGENASE-RELATED"/>
    <property type="match status" value="1"/>
</dbReference>
<name>A0A840HX77_9SPHN</name>
<evidence type="ECO:0000256" key="1">
    <source>
        <dbReference type="ARBA" id="ARBA00009986"/>
    </source>
</evidence>
<dbReference type="FunFam" id="3.40.309.10:FF:000012">
    <property type="entry name" value="Betaine aldehyde dehydrogenase"/>
    <property type="match status" value="1"/>
</dbReference>
<keyword evidence="7" id="KW-1185">Reference proteome</keyword>
<dbReference type="CDD" id="cd07139">
    <property type="entry name" value="ALDH_AldA-Rv0768"/>
    <property type="match status" value="1"/>
</dbReference>
<dbReference type="Proteomes" id="UP000575068">
    <property type="component" value="Unassembled WGS sequence"/>
</dbReference>
<dbReference type="EMBL" id="JACHOV010000009">
    <property type="protein sequence ID" value="MBB4642180.1"/>
    <property type="molecule type" value="Genomic_DNA"/>
</dbReference>
<dbReference type="Pfam" id="PF00171">
    <property type="entry name" value="Aldedh"/>
    <property type="match status" value="1"/>
</dbReference>
<proteinExistence type="inferred from homology"/>
<dbReference type="InterPro" id="IPR016163">
    <property type="entry name" value="Ald_DH_C"/>
</dbReference>